<sequence length="201" mass="23534">MTTNKTLPNLSNPLHPLNVLIQRIIYALNGRWYKLGMQIFMIVIVLHLSEHIIQCFQLWVLHWPRPQCLGLLGLWQPWLIKTEYLHYAHALFMLLGFAVFRPSMTGKARFWWDVAFIIQFWHHFEHALLLGQALIHQNLNGFAAPVSIAQLVAQHFSGLPFSGQPWLPRIELHMFYNLIVLIPMVIALYYHRVPPTQKVTN</sequence>
<protein>
    <recommendedName>
        <fullName evidence="3">Transmembrane protein</fullName>
    </recommendedName>
</protein>
<keyword evidence="1" id="KW-0812">Transmembrane</keyword>
<feature type="transmembrane region" description="Helical" evidence="1">
    <location>
        <begin position="84"/>
        <end position="100"/>
    </location>
</feature>
<feature type="transmembrane region" description="Helical" evidence="1">
    <location>
        <begin position="39"/>
        <end position="64"/>
    </location>
</feature>
<keyword evidence="1" id="KW-1133">Transmembrane helix</keyword>
<evidence type="ECO:0008006" key="3">
    <source>
        <dbReference type="Google" id="ProtNLM"/>
    </source>
</evidence>
<reference evidence="2" key="1">
    <citation type="submission" date="2021-04" db="EMBL/GenBank/DDBJ databases">
        <title>Genome sequence of Woronichinia naegeliana from Washington state freshwater lake bloom.</title>
        <authorList>
            <person name="Dreher T.W."/>
        </authorList>
    </citation>
    <scope>NUCLEOTIDE SEQUENCE</scope>
    <source>
        <strain evidence="2">WA131</strain>
    </source>
</reference>
<dbReference type="EMBL" id="CP073041">
    <property type="protein sequence ID" value="UXE62826.1"/>
    <property type="molecule type" value="Genomic_DNA"/>
</dbReference>
<feature type="transmembrane region" description="Helical" evidence="1">
    <location>
        <begin position="174"/>
        <end position="191"/>
    </location>
</feature>
<gene>
    <name evidence="2" type="ORF">KA717_09020</name>
</gene>
<name>A0A977L1E5_9CYAN</name>
<evidence type="ECO:0000256" key="1">
    <source>
        <dbReference type="SAM" id="Phobius"/>
    </source>
</evidence>
<proteinExistence type="predicted"/>
<dbReference type="Proteomes" id="UP001065613">
    <property type="component" value="Chromosome"/>
</dbReference>
<dbReference type="AlphaFoldDB" id="A0A977L1E5"/>
<accession>A0A977L1E5</accession>
<evidence type="ECO:0000313" key="2">
    <source>
        <dbReference type="EMBL" id="UXE62826.1"/>
    </source>
</evidence>
<organism evidence="2">
    <name type="scientific">Woronichinia naegeliana WA131</name>
    <dbReference type="NCBI Taxonomy" id="2824559"/>
    <lineage>
        <taxon>Bacteria</taxon>
        <taxon>Bacillati</taxon>
        <taxon>Cyanobacteriota</taxon>
        <taxon>Cyanophyceae</taxon>
        <taxon>Synechococcales</taxon>
        <taxon>Coelosphaeriaceae</taxon>
        <taxon>Woronichinia</taxon>
    </lineage>
</organism>
<keyword evidence="1" id="KW-0472">Membrane</keyword>
<dbReference type="KEGG" id="wna:KA717_09020"/>